<dbReference type="EMBL" id="JAACJK010000109">
    <property type="protein sequence ID" value="KAF5333106.1"/>
    <property type="molecule type" value="Genomic_DNA"/>
</dbReference>
<dbReference type="AlphaFoldDB" id="A0A8H5C1U8"/>
<dbReference type="Proteomes" id="UP000541558">
    <property type="component" value="Unassembled WGS sequence"/>
</dbReference>
<comment type="caution">
    <text evidence="2">The sequence shown here is derived from an EMBL/GenBank/DDBJ whole genome shotgun (WGS) entry which is preliminary data.</text>
</comment>
<gene>
    <name evidence="2" type="ORF">D9611_002336</name>
</gene>
<proteinExistence type="predicted"/>
<feature type="region of interest" description="Disordered" evidence="1">
    <location>
        <begin position="170"/>
        <end position="208"/>
    </location>
</feature>
<feature type="compositionally biased region" description="Polar residues" evidence="1">
    <location>
        <begin position="128"/>
        <end position="138"/>
    </location>
</feature>
<feature type="compositionally biased region" description="Polar residues" evidence="1">
    <location>
        <begin position="1"/>
        <end position="26"/>
    </location>
</feature>
<feature type="region of interest" description="Disordered" evidence="1">
    <location>
        <begin position="70"/>
        <end position="138"/>
    </location>
</feature>
<reference evidence="2 3" key="1">
    <citation type="journal article" date="2020" name="ISME J.">
        <title>Uncovering the hidden diversity of litter-decomposition mechanisms in mushroom-forming fungi.</title>
        <authorList>
            <person name="Floudas D."/>
            <person name="Bentzer J."/>
            <person name="Ahren D."/>
            <person name="Johansson T."/>
            <person name="Persson P."/>
            <person name="Tunlid A."/>
        </authorList>
    </citation>
    <scope>NUCLEOTIDE SEQUENCE [LARGE SCALE GENOMIC DNA]</scope>
    <source>
        <strain evidence="2 3">CBS 175.51</strain>
    </source>
</reference>
<protein>
    <submittedName>
        <fullName evidence="2">Uncharacterized protein</fullName>
    </submittedName>
</protein>
<sequence>MSTQVLRASNPPGVSQVNSDPGTSNRLQKKGATTPAGVTTTSKGGAQNFQSKKMTRKTSKPILTWFQRKLGGSVKTKRTDNGPIAIADLGLGRSSQAAPRGSGRAVSSPFPQPANDPSIKQAAKRESSSVARRTTFSLTEDEGGHAEYPLAFDDGNSIGCSSYARDSLWSPTSVQEADDDASLRPIPPSAPPSPSPSRSSSSYLSDPRTFRSMAASTKPTTILSIDLGNPGMAHIAQVPHNAPANPVHRIAPHIRQSSSLSGTAHLNSANSITFSALPSSGQQSSRPPSMRHPGSISSLNFNPSVPGAQAPLHTAHHPRNNPRPSSPPLDNASMLTLASSAFAHPGRTGLQAYSITTTVLGDTASHYGESVAFPDGESTSQFHDDRLDERDVDASVRALRPRSSRRGSWESEVSRWSARVRDPGTPSLVRQQSLWTANSVRTGAFSDYRQDDDYVYDNDKSEQIHESRVLPSILVGKDEDASAEIDHSSLERETLGVPEAPPHGPLHRPSTETIAQQTPSPSAPPPLPSLPVTVGANGDDPKKDRKVEWKDEDIKEDN</sequence>
<feature type="region of interest" description="Disordered" evidence="1">
    <location>
        <begin position="479"/>
        <end position="558"/>
    </location>
</feature>
<feature type="compositionally biased region" description="Basic and acidic residues" evidence="1">
    <location>
        <begin position="539"/>
        <end position="558"/>
    </location>
</feature>
<feature type="compositionally biased region" description="Basic and acidic residues" evidence="1">
    <location>
        <begin position="479"/>
        <end position="494"/>
    </location>
</feature>
<feature type="compositionally biased region" description="Pro residues" evidence="1">
    <location>
        <begin position="185"/>
        <end position="195"/>
    </location>
</feature>
<dbReference type="OrthoDB" id="3269047at2759"/>
<evidence type="ECO:0000313" key="2">
    <source>
        <dbReference type="EMBL" id="KAF5333106.1"/>
    </source>
</evidence>
<organism evidence="2 3">
    <name type="scientific">Ephemerocybe angulata</name>
    <dbReference type="NCBI Taxonomy" id="980116"/>
    <lineage>
        <taxon>Eukaryota</taxon>
        <taxon>Fungi</taxon>
        <taxon>Dikarya</taxon>
        <taxon>Basidiomycota</taxon>
        <taxon>Agaricomycotina</taxon>
        <taxon>Agaricomycetes</taxon>
        <taxon>Agaricomycetidae</taxon>
        <taxon>Agaricales</taxon>
        <taxon>Agaricineae</taxon>
        <taxon>Psathyrellaceae</taxon>
        <taxon>Ephemerocybe</taxon>
    </lineage>
</organism>
<feature type="compositionally biased region" description="Polar residues" evidence="1">
    <location>
        <begin position="36"/>
        <end position="52"/>
    </location>
</feature>
<name>A0A8H5C1U8_9AGAR</name>
<accession>A0A8H5C1U8</accession>
<feature type="compositionally biased region" description="Low complexity" evidence="1">
    <location>
        <begin position="196"/>
        <end position="207"/>
    </location>
</feature>
<feature type="region of interest" description="Disordered" evidence="1">
    <location>
        <begin position="274"/>
        <end position="332"/>
    </location>
</feature>
<feature type="region of interest" description="Disordered" evidence="1">
    <location>
        <begin position="1"/>
        <end position="56"/>
    </location>
</feature>
<keyword evidence="3" id="KW-1185">Reference proteome</keyword>
<evidence type="ECO:0000256" key="1">
    <source>
        <dbReference type="SAM" id="MobiDB-lite"/>
    </source>
</evidence>
<evidence type="ECO:0000313" key="3">
    <source>
        <dbReference type="Proteomes" id="UP000541558"/>
    </source>
</evidence>
<feature type="compositionally biased region" description="Low complexity" evidence="1">
    <location>
        <begin position="278"/>
        <end position="288"/>
    </location>
</feature>